<evidence type="ECO:0008006" key="4">
    <source>
        <dbReference type="Google" id="ProtNLM"/>
    </source>
</evidence>
<sequence>MRSTKGTRCPSYASGAALATSASAPHSGRWRTAWTPAATPGGTRGVGAFAGLSADRQGPGRFGDGVALRGDRFGARSGAGAGEDRGRPVEGGSNGGQGLANQRTARVVGVDDFPLRRRHRYATIVIDAETGKRVDALPDREVATLTVSCGSIRAARSGHGLVLLLVFAPGTPGSTFGPVSARCVPSIRGQ</sequence>
<organism evidence="2 3">
    <name type="scientific">Streptomyces finlayi</name>
    <dbReference type="NCBI Taxonomy" id="67296"/>
    <lineage>
        <taxon>Bacteria</taxon>
        <taxon>Bacillati</taxon>
        <taxon>Actinomycetota</taxon>
        <taxon>Actinomycetes</taxon>
        <taxon>Kitasatosporales</taxon>
        <taxon>Streptomycetaceae</taxon>
        <taxon>Streptomyces</taxon>
    </lineage>
</organism>
<feature type="compositionally biased region" description="Low complexity" evidence="1">
    <location>
        <begin position="20"/>
        <end position="41"/>
    </location>
</feature>
<dbReference type="KEGG" id="sfiy:F0344_17890"/>
<proteinExistence type="predicted"/>
<evidence type="ECO:0000313" key="2">
    <source>
        <dbReference type="EMBL" id="QNE76242.1"/>
    </source>
</evidence>
<gene>
    <name evidence="2" type="ORF">F0344_17890</name>
</gene>
<evidence type="ECO:0000313" key="3">
    <source>
        <dbReference type="Proteomes" id="UP000515307"/>
    </source>
</evidence>
<reference evidence="3" key="1">
    <citation type="submission" date="2019-10" db="EMBL/GenBank/DDBJ databases">
        <title>Antimicrobial potential of Antarctic Bacteria.</title>
        <authorList>
            <person name="Benaud N."/>
            <person name="Edwards R.J."/>
            <person name="Ferrari B.C."/>
        </authorList>
    </citation>
    <scope>NUCLEOTIDE SEQUENCE [LARGE SCALE GENOMIC DNA]</scope>
    <source>
        <strain evidence="3">NBSH44</strain>
    </source>
</reference>
<dbReference type="AlphaFoldDB" id="A0A7G7BLM7"/>
<evidence type="ECO:0000256" key="1">
    <source>
        <dbReference type="SAM" id="MobiDB-lite"/>
    </source>
</evidence>
<feature type="region of interest" description="Disordered" evidence="1">
    <location>
        <begin position="65"/>
        <end position="99"/>
    </location>
</feature>
<accession>A0A7G7BLM7</accession>
<protein>
    <recommendedName>
        <fullName evidence="4">Transposase IS204/IS1001/IS1096/IS1165 DDE domain-containing protein</fullName>
    </recommendedName>
</protein>
<keyword evidence="3" id="KW-1185">Reference proteome</keyword>
<name>A0A7G7BLM7_9ACTN</name>
<dbReference type="EMBL" id="CP045702">
    <property type="protein sequence ID" value="QNE76242.1"/>
    <property type="molecule type" value="Genomic_DNA"/>
</dbReference>
<feature type="region of interest" description="Disordered" evidence="1">
    <location>
        <begin position="20"/>
        <end position="42"/>
    </location>
</feature>
<dbReference type="Proteomes" id="UP000515307">
    <property type="component" value="Chromosome"/>
</dbReference>